<dbReference type="Gene3D" id="3.30.920.20">
    <property type="entry name" value="Gas2-like domain"/>
    <property type="match status" value="1"/>
</dbReference>
<feature type="region of interest" description="Disordered" evidence="4">
    <location>
        <begin position="543"/>
        <end position="575"/>
    </location>
</feature>
<evidence type="ECO:0000256" key="4">
    <source>
        <dbReference type="SAM" id="MobiDB-lite"/>
    </source>
</evidence>
<feature type="region of interest" description="Disordered" evidence="4">
    <location>
        <begin position="940"/>
        <end position="965"/>
    </location>
</feature>
<dbReference type="STRING" id="503106.A0A218YVG0"/>
<dbReference type="PROSITE" id="PS51460">
    <property type="entry name" value="GAR"/>
    <property type="match status" value="1"/>
</dbReference>
<name>A0A218YVG0_9HELO</name>
<feature type="compositionally biased region" description="Polar residues" evidence="4">
    <location>
        <begin position="1265"/>
        <end position="1274"/>
    </location>
</feature>
<keyword evidence="7" id="KW-1185">Reference proteome</keyword>
<dbReference type="Proteomes" id="UP000242519">
    <property type="component" value="Unassembled WGS sequence"/>
</dbReference>
<feature type="region of interest" description="Disordered" evidence="4">
    <location>
        <begin position="351"/>
        <end position="391"/>
    </location>
</feature>
<comment type="subcellular location">
    <subcellularLocation>
        <location evidence="1">Cytoplasm</location>
        <location evidence="1">Cytoskeleton</location>
    </subcellularLocation>
</comment>
<feature type="compositionally biased region" description="Low complexity" evidence="4">
    <location>
        <begin position="1237"/>
        <end position="1248"/>
    </location>
</feature>
<feature type="region of interest" description="Disordered" evidence="4">
    <location>
        <begin position="1464"/>
        <end position="1586"/>
    </location>
</feature>
<feature type="compositionally biased region" description="Polar residues" evidence="4">
    <location>
        <begin position="1531"/>
        <end position="1565"/>
    </location>
</feature>
<comment type="caution">
    <text evidence="6">The sequence shown here is derived from an EMBL/GenBank/DDBJ whole genome shotgun (WGS) entry which is preliminary data.</text>
</comment>
<proteinExistence type="predicted"/>
<feature type="compositionally biased region" description="Basic and acidic residues" evidence="4">
    <location>
        <begin position="351"/>
        <end position="365"/>
    </location>
</feature>
<feature type="compositionally biased region" description="Low complexity" evidence="4">
    <location>
        <begin position="561"/>
        <end position="570"/>
    </location>
</feature>
<protein>
    <recommendedName>
        <fullName evidence="5">GAR domain-containing protein</fullName>
    </recommendedName>
</protein>
<evidence type="ECO:0000256" key="1">
    <source>
        <dbReference type="ARBA" id="ARBA00004245"/>
    </source>
</evidence>
<dbReference type="SUPFAM" id="SSF143575">
    <property type="entry name" value="GAS2 domain-like"/>
    <property type="match status" value="1"/>
</dbReference>
<feature type="compositionally biased region" description="Low complexity" evidence="4">
    <location>
        <begin position="1471"/>
        <end position="1484"/>
    </location>
</feature>
<evidence type="ECO:0000313" key="7">
    <source>
        <dbReference type="Proteomes" id="UP000242519"/>
    </source>
</evidence>
<feature type="compositionally biased region" description="Polar residues" evidence="4">
    <location>
        <begin position="1330"/>
        <end position="1343"/>
    </location>
</feature>
<dbReference type="GO" id="GO:0008017">
    <property type="term" value="F:microtubule binding"/>
    <property type="evidence" value="ECO:0007669"/>
    <property type="project" value="InterPro"/>
</dbReference>
<dbReference type="CDD" id="cd06503">
    <property type="entry name" value="ATP-synt_Fo_b"/>
    <property type="match status" value="1"/>
</dbReference>
<evidence type="ECO:0000259" key="5">
    <source>
        <dbReference type="PROSITE" id="PS51460"/>
    </source>
</evidence>
<keyword evidence="2" id="KW-0963">Cytoplasm</keyword>
<sequence length="1628" mass="177455">MDEKPLLPLTLPRFAPRSGHYSANLRSPIRNQLADDILADLSPATTFEAFISPSGRLKAIIEAAAPSERAFGLRATLASKKIQEWVEELSGWPWPAENTSLGFEIPPTKRRKILIQGNDRGRRDSEDGGKEPQYLGSLLAAEVEIYESRINVIMADMEDLDVEAIKRQVLDTLFSTRSRPSSSASNAPHLPSLFASYSLMDDLTAVITATVLQSLPHLSRLILLIDAWNIRLTILRKVPSLMWALDDAETALKSGWTAIQSQRPSTPTRNGRLSEDQHLSRKSFDMIRNVLEHKVKTLGQELDYMLDTLEGRQDTLPEAWLDRMERIENDYGSWVVSGDRQVREGERVKMVKAREEEDDAPKPDEGETEATARRKGKEKAQEAARLKEERQVKETVALGTLGAAEEAEAAETARLKAREEAQESTRLEFLGSAEQAGATRLHAAQEAQAGAARLRSEQGATRTAELVAVNDAENAEAAKLLLEQEAQASAARIQAEEQICKTAQQTAARESEAIQRKAEAKAQELTTGQVAKLTGEADVAHSRLEKAPDNARRHASKAGQEAETTRAAQQEAEKIANRQAEQLVQSQMERDFAPATSMRARKIELVDSPRDQYAEVARPRSFSIAEANLISKRRAEQEMVTQRQAQQAAQTPAQSELNSEPTILAKTKAQQETGDAVSAYPMKRISSRDRDAEDESFIQDVDFDVCVELEQNMTSCPLQHSALEMGSAASSSAARMQEFVDLFIATDPNDDIDPQISQCAPFDGHYKDSESAIRNTEIEIFNNSSSTFSPDLASPIHLDDSFPQTPTSPTLSSAAKVFNSPTSEEATSPNAAKALQFGHNFANFMRTTSQNQVSPNDTEQQDMTPVPGCPTLAKSLLCTDGASDYFEPDQDVPEETTDEWIMVKCSHHQDLNAEVHDSHGEDSHRRLSTIFGYATAEPSREIQDAQPAENPVSPKRSPEPSTENPDMIALPAIAQATLTPIRIVPSLDGTETPTRSCAPFMSGLSSSDSSHSMLSPVVEERSFRPELQSVDGLCEPCDIAVRELTSSEGFREKSLQVLDRELPTIPIERSAQPISIPRSPASAEVTFHGATDAQYSVSMPLDGSLTRTNNPLSVSSVSSSTINVKHQCLLRTVDDPPTLVEGVPGTWMVVPPQSIISICCTSDLPLLPASFIDSATRGILTPRRESVASVASNIVTSRVSESPLSPIGSPVSDEPVGPPEDSELSPLKGRVGHRSSKSYSLSLPDSPSGMPIRPALRPAQDPALTPSSGTAPSTPFINIPSTPLEAPIFGNLDVATTPMICSPTKANSDEQLQQQISSLLESIPARIRLTSESDGTPISSHTLRPQRSRRSITPSARSSSSMSNYSASRAPTPSFTLTPAYGKTSSRIRAPSNNPEVKLYHLSRSTGEAPIKLFVRLVGEHGERVMVRVGGGWADLGEYLKEYASHHGRRAGSTRESVDKIEIQDLPSRQISSSSTITPGRSSPAPRAQSVLERERPGSSFSLHVRKTRKSVGESSFSDPATTRPRLSGSRAPSTPLPTTTARRSYETPPSTKSSPETGRSSRMSWTDEDSNLGLAGPKSKNLVISERDQEWVESIKEKVRLASAEKAKGKPGGAKGEGNYFGQMDRL</sequence>
<evidence type="ECO:0000256" key="2">
    <source>
        <dbReference type="ARBA" id="ARBA00022490"/>
    </source>
</evidence>
<dbReference type="InterPro" id="IPR036534">
    <property type="entry name" value="GAR_dom_sf"/>
</dbReference>
<dbReference type="GO" id="GO:0005856">
    <property type="term" value="C:cytoskeleton"/>
    <property type="evidence" value="ECO:0007669"/>
    <property type="project" value="UniProtKB-SubCell"/>
</dbReference>
<reference evidence="6 7" key="1">
    <citation type="submission" date="2017-04" db="EMBL/GenBank/DDBJ databases">
        <title>Draft genome sequence of Marssonina coronaria NL1: causal agent of apple blotch.</title>
        <authorList>
            <person name="Cheng Q."/>
        </authorList>
    </citation>
    <scope>NUCLEOTIDE SEQUENCE [LARGE SCALE GENOMIC DNA]</scope>
    <source>
        <strain evidence="6 7">NL1</strain>
    </source>
</reference>
<feature type="region of interest" description="Disordered" evidence="4">
    <location>
        <begin position="1603"/>
        <end position="1628"/>
    </location>
</feature>
<feature type="region of interest" description="Disordered" evidence="4">
    <location>
        <begin position="1199"/>
        <end position="1274"/>
    </location>
</feature>
<evidence type="ECO:0000256" key="3">
    <source>
        <dbReference type="ARBA" id="ARBA00023212"/>
    </source>
</evidence>
<feature type="compositionally biased region" description="Basic and acidic residues" evidence="4">
    <location>
        <begin position="543"/>
        <end position="552"/>
    </location>
</feature>
<feature type="compositionally biased region" description="Low complexity" evidence="4">
    <location>
        <begin position="642"/>
        <end position="654"/>
    </location>
</feature>
<organism evidence="6 7">
    <name type="scientific">Diplocarpon coronariae</name>
    <dbReference type="NCBI Taxonomy" id="2795749"/>
    <lineage>
        <taxon>Eukaryota</taxon>
        <taxon>Fungi</taxon>
        <taxon>Dikarya</taxon>
        <taxon>Ascomycota</taxon>
        <taxon>Pezizomycotina</taxon>
        <taxon>Leotiomycetes</taxon>
        <taxon>Helotiales</taxon>
        <taxon>Drepanopezizaceae</taxon>
        <taxon>Diplocarpon</taxon>
    </lineage>
</organism>
<accession>A0A218YVG0</accession>
<keyword evidence="3" id="KW-0206">Cytoskeleton</keyword>
<evidence type="ECO:0000313" key="6">
    <source>
        <dbReference type="EMBL" id="OWO99533.1"/>
    </source>
</evidence>
<gene>
    <name evidence="6" type="ORF">B2J93_3980</name>
</gene>
<dbReference type="OrthoDB" id="5409589at2759"/>
<dbReference type="EMBL" id="MZNU01000350">
    <property type="protein sequence ID" value="OWO99533.1"/>
    <property type="molecule type" value="Genomic_DNA"/>
</dbReference>
<dbReference type="Pfam" id="PF02187">
    <property type="entry name" value="GAS2"/>
    <property type="match status" value="1"/>
</dbReference>
<feature type="region of interest" description="Disordered" evidence="4">
    <location>
        <begin position="638"/>
        <end position="693"/>
    </location>
</feature>
<feature type="compositionally biased region" description="Basic and acidic residues" evidence="4">
    <location>
        <begin position="378"/>
        <end position="391"/>
    </location>
</feature>
<feature type="region of interest" description="Disordered" evidence="4">
    <location>
        <begin position="1328"/>
        <end position="1392"/>
    </location>
</feature>
<dbReference type="InParanoid" id="A0A218YVG0"/>
<feature type="compositionally biased region" description="Low complexity" evidence="4">
    <location>
        <begin position="1351"/>
        <end position="1370"/>
    </location>
</feature>
<dbReference type="InterPro" id="IPR003108">
    <property type="entry name" value="GAR_dom"/>
</dbReference>
<feature type="compositionally biased region" description="Polar residues" evidence="4">
    <location>
        <begin position="1371"/>
        <end position="1392"/>
    </location>
</feature>
<feature type="domain" description="GAR" evidence="5">
    <location>
        <begin position="1372"/>
        <end position="1447"/>
    </location>
</feature>